<feature type="signal peptide" evidence="2">
    <location>
        <begin position="1"/>
        <end position="37"/>
    </location>
</feature>
<name>A0A975RS04_9BRAD</name>
<reference evidence="3" key="1">
    <citation type="submission" date="2021-06" db="EMBL/GenBank/DDBJ databases">
        <title>Bradyrhizobium sp. S2-11-2 Genome sequencing.</title>
        <authorList>
            <person name="Jin L."/>
        </authorList>
    </citation>
    <scope>NUCLEOTIDE SEQUENCE</scope>
    <source>
        <strain evidence="3">S2-11-2</strain>
    </source>
</reference>
<keyword evidence="2" id="KW-0732">Signal</keyword>
<protein>
    <submittedName>
        <fullName evidence="3">Uncharacterized protein</fullName>
    </submittedName>
</protein>
<gene>
    <name evidence="3" type="ORF">KMZ68_24695</name>
</gene>
<dbReference type="EMBL" id="CP076135">
    <property type="protein sequence ID" value="QWG18105.1"/>
    <property type="molecule type" value="Genomic_DNA"/>
</dbReference>
<evidence type="ECO:0000313" key="4">
    <source>
        <dbReference type="Proteomes" id="UP000680805"/>
    </source>
</evidence>
<dbReference type="AlphaFoldDB" id="A0A975RS04"/>
<evidence type="ECO:0000256" key="2">
    <source>
        <dbReference type="SAM" id="SignalP"/>
    </source>
</evidence>
<feature type="region of interest" description="Disordered" evidence="1">
    <location>
        <begin position="83"/>
        <end position="181"/>
    </location>
</feature>
<dbReference type="RefSeq" id="WP_215613706.1">
    <property type="nucleotide sequence ID" value="NZ_CP076135.1"/>
</dbReference>
<evidence type="ECO:0000256" key="1">
    <source>
        <dbReference type="SAM" id="MobiDB-lite"/>
    </source>
</evidence>
<dbReference type="KEGG" id="bsei:KMZ68_24695"/>
<dbReference type="Proteomes" id="UP000680805">
    <property type="component" value="Chromosome"/>
</dbReference>
<accession>A0A975RS04</accession>
<organism evidence="3 4">
    <name type="scientific">Bradyrhizobium sediminis</name>
    <dbReference type="NCBI Taxonomy" id="2840469"/>
    <lineage>
        <taxon>Bacteria</taxon>
        <taxon>Pseudomonadati</taxon>
        <taxon>Pseudomonadota</taxon>
        <taxon>Alphaproteobacteria</taxon>
        <taxon>Hyphomicrobiales</taxon>
        <taxon>Nitrobacteraceae</taxon>
        <taxon>Bradyrhizobium</taxon>
    </lineage>
</organism>
<feature type="chain" id="PRO_5037954103" evidence="2">
    <location>
        <begin position="38"/>
        <end position="181"/>
    </location>
</feature>
<sequence length="181" mass="18393">MSERIWITSPRGAAVSALAVAGLASMLLVAASAPSEAAMGSAKGCWKKHAACIARCGRVFDTPARKDACYRRCDAQVVSCVPAEGSSNVETPPDPIHPKGGNPGMPPTGGTRDEPKAPPRVNDTRPPIGGGIFQRSDAGTNGPILRSGGAGQPVPHSGGTSGPIMKSNGGNGPNFRSNGQR</sequence>
<proteinExistence type="predicted"/>
<evidence type="ECO:0000313" key="3">
    <source>
        <dbReference type="EMBL" id="QWG18105.1"/>
    </source>
</evidence>